<evidence type="ECO:0000313" key="2">
    <source>
        <dbReference type="Proteomes" id="UP001215598"/>
    </source>
</evidence>
<gene>
    <name evidence="1" type="ORF">B0H16DRAFT_1476888</name>
</gene>
<dbReference type="AlphaFoldDB" id="A0AAD7MGF1"/>
<proteinExistence type="predicted"/>
<sequence length="247" mass="28053">MHMLSFSHCLSAIVLRLNSRTHVIIFNFPSYQVSSLGISGISNLEFPIIVFGLEVVGLTLRDLLWVGHDAVQRFNPKVTQTVSKFRLHYIDPCSTRGSALPTKFGIMKQWPGGVMVNTHETDGRIDWLFTSSPFDLESGLVEWLCAHGPANIWDLVCLRHIQIQLELKLEGRSGRNWKKIQAFWLGGEDMEVKAVDVPLALGSEERIGLDRSYRAVKKKNDLAAEKIEVEGVEGATQRKKNLREWWR</sequence>
<dbReference type="EMBL" id="JARKIB010000295">
    <property type="protein sequence ID" value="KAJ7716187.1"/>
    <property type="molecule type" value="Genomic_DNA"/>
</dbReference>
<evidence type="ECO:0000313" key="1">
    <source>
        <dbReference type="EMBL" id="KAJ7716187.1"/>
    </source>
</evidence>
<dbReference type="Proteomes" id="UP001215598">
    <property type="component" value="Unassembled WGS sequence"/>
</dbReference>
<reference evidence="1" key="1">
    <citation type="submission" date="2023-03" db="EMBL/GenBank/DDBJ databases">
        <title>Massive genome expansion in bonnet fungi (Mycena s.s.) driven by repeated elements and novel gene families across ecological guilds.</title>
        <authorList>
            <consortium name="Lawrence Berkeley National Laboratory"/>
            <person name="Harder C.B."/>
            <person name="Miyauchi S."/>
            <person name="Viragh M."/>
            <person name="Kuo A."/>
            <person name="Thoen E."/>
            <person name="Andreopoulos B."/>
            <person name="Lu D."/>
            <person name="Skrede I."/>
            <person name="Drula E."/>
            <person name="Henrissat B."/>
            <person name="Morin E."/>
            <person name="Kohler A."/>
            <person name="Barry K."/>
            <person name="LaButti K."/>
            <person name="Morin E."/>
            <person name="Salamov A."/>
            <person name="Lipzen A."/>
            <person name="Mereny Z."/>
            <person name="Hegedus B."/>
            <person name="Baldrian P."/>
            <person name="Stursova M."/>
            <person name="Weitz H."/>
            <person name="Taylor A."/>
            <person name="Grigoriev I.V."/>
            <person name="Nagy L.G."/>
            <person name="Martin F."/>
            <person name="Kauserud H."/>
        </authorList>
    </citation>
    <scope>NUCLEOTIDE SEQUENCE</scope>
    <source>
        <strain evidence="1">CBHHK182m</strain>
    </source>
</reference>
<organism evidence="1 2">
    <name type="scientific">Mycena metata</name>
    <dbReference type="NCBI Taxonomy" id="1033252"/>
    <lineage>
        <taxon>Eukaryota</taxon>
        <taxon>Fungi</taxon>
        <taxon>Dikarya</taxon>
        <taxon>Basidiomycota</taxon>
        <taxon>Agaricomycotina</taxon>
        <taxon>Agaricomycetes</taxon>
        <taxon>Agaricomycetidae</taxon>
        <taxon>Agaricales</taxon>
        <taxon>Marasmiineae</taxon>
        <taxon>Mycenaceae</taxon>
        <taxon>Mycena</taxon>
    </lineage>
</organism>
<comment type="caution">
    <text evidence="1">The sequence shown here is derived from an EMBL/GenBank/DDBJ whole genome shotgun (WGS) entry which is preliminary data.</text>
</comment>
<keyword evidence="2" id="KW-1185">Reference proteome</keyword>
<protein>
    <submittedName>
        <fullName evidence="1">Uncharacterized protein</fullName>
    </submittedName>
</protein>
<accession>A0AAD7MGF1</accession>
<name>A0AAD7MGF1_9AGAR</name>